<dbReference type="PANTHER" id="PTHR46432:SF1">
    <property type="entry name" value="F-BOX ONLY PROTEIN 42"/>
    <property type="match status" value="1"/>
</dbReference>
<dbReference type="Proteomes" id="UP001152795">
    <property type="component" value="Unassembled WGS sequence"/>
</dbReference>
<evidence type="ECO:0000313" key="1">
    <source>
        <dbReference type="EMBL" id="CAB4045194.1"/>
    </source>
</evidence>
<organism evidence="1 2">
    <name type="scientific">Paramuricea clavata</name>
    <name type="common">Red gorgonian</name>
    <name type="synonym">Violescent sea-whip</name>
    <dbReference type="NCBI Taxonomy" id="317549"/>
    <lineage>
        <taxon>Eukaryota</taxon>
        <taxon>Metazoa</taxon>
        <taxon>Cnidaria</taxon>
        <taxon>Anthozoa</taxon>
        <taxon>Octocorallia</taxon>
        <taxon>Malacalcyonacea</taxon>
        <taxon>Plexauridae</taxon>
        <taxon>Paramuricea</taxon>
    </lineage>
</organism>
<feature type="non-terminal residue" evidence="1">
    <location>
        <position position="218"/>
    </location>
</feature>
<gene>
    <name evidence="1" type="ORF">PACLA_8A007439</name>
</gene>
<dbReference type="AlphaFoldDB" id="A0A7D9MCA3"/>
<dbReference type="OrthoDB" id="9973021at2759"/>
<keyword evidence="2" id="KW-1185">Reference proteome</keyword>
<dbReference type="SUPFAM" id="SSF81383">
    <property type="entry name" value="F-box domain"/>
    <property type="match status" value="1"/>
</dbReference>
<dbReference type="InterPro" id="IPR015915">
    <property type="entry name" value="Kelch-typ_b-propeller"/>
</dbReference>
<proteinExistence type="predicted"/>
<reference evidence="1" key="1">
    <citation type="submission" date="2020-04" db="EMBL/GenBank/DDBJ databases">
        <authorList>
            <person name="Alioto T."/>
            <person name="Alioto T."/>
            <person name="Gomez Garrido J."/>
        </authorList>
    </citation>
    <scope>NUCLEOTIDE SEQUENCE</scope>
    <source>
        <strain evidence="1">A484AB</strain>
    </source>
</reference>
<name>A0A7D9MCA3_PARCT</name>
<dbReference type="GO" id="GO:0019005">
    <property type="term" value="C:SCF ubiquitin ligase complex"/>
    <property type="evidence" value="ECO:0007669"/>
    <property type="project" value="TreeGrafter"/>
</dbReference>
<dbReference type="SUPFAM" id="SSF117281">
    <property type="entry name" value="Kelch motif"/>
    <property type="match status" value="1"/>
</dbReference>
<dbReference type="Gene3D" id="2.120.10.80">
    <property type="entry name" value="Kelch-type beta propeller"/>
    <property type="match status" value="1"/>
</dbReference>
<evidence type="ECO:0000313" key="2">
    <source>
        <dbReference type="Proteomes" id="UP001152795"/>
    </source>
</evidence>
<accession>A0A7D9MCA3</accession>
<protein>
    <submittedName>
        <fullName evidence="1">F-box only 42-like</fullName>
    </submittedName>
</protein>
<dbReference type="InterPro" id="IPR052821">
    <property type="entry name" value="F-box_only_SRC"/>
</dbReference>
<dbReference type="PANTHER" id="PTHR46432">
    <property type="entry name" value="F-BOX ONLY PROTEIN 42"/>
    <property type="match status" value="1"/>
</dbReference>
<dbReference type="EMBL" id="CACRXK020038082">
    <property type="protein sequence ID" value="CAB4045194.1"/>
    <property type="molecule type" value="Genomic_DNA"/>
</dbReference>
<sequence length="218" mass="24677">MAVNLSVCVKDDSCLFMRLPEEIVEKILCYLWLRSDQNLGRLVCTVWNRLLLRIRNKRYETFLQSVKNGKIYWRKYTNTSRVNPAPRFSHASCVLKGKLCIFGGCSSSNTVYNDLFVFCWADQNWSKVTTSGFTPVPRECATLVSYCTKNSCIIILFGGCCQPPRSLMPSNGKFFNDVQILSFVDKQWTGMRADESYPCPRAGHSASVIGNTMVIFGG</sequence>
<dbReference type="GO" id="GO:1990756">
    <property type="term" value="F:ubiquitin-like ligase-substrate adaptor activity"/>
    <property type="evidence" value="ECO:0007669"/>
    <property type="project" value="TreeGrafter"/>
</dbReference>
<dbReference type="InterPro" id="IPR036047">
    <property type="entry name" value="F-box-like_dom_sf"/>
</dbReference>
<dbReference type="Gene3D" id="1.20.1280.50">
    <property type="match status" value="1"/>
</dbReference>
<comment type="caution">
    <text evidence="1">The sequence shown here is derived from an EMBL/GenBank/DDBJ whole genome shotgun (WGS) entry which is preliminary data.</text>
</comment>
<dbReference type="Pfam" id="PF24681">
    <property type="entry name" value="Kelch_KLHDC2_KLHL20_DRC7"/>
    <property type="match status" value="1"/>
</dbReference>